<dbReference type="EMBL" id="JAVBIK010000001">
    <property type="protein sequence ID" value="MDT7519865.1"/>
    <property type="molecule type" value="Genomic_DNA"/>
</dbReference>
<proteinExistence type="predicted"/>
<evidence type="ECO:0000256" key="1">
    <source>
        <dbReference type="SAM" id="MobiDB-lite"/>
    </source>
</evidence>
<evidence type="ECO:0000313" key="3">
    <source>
        <dbReference type="Proteomes" id="UP001321700"/>
    </source>
</evidence>
<feature type="region of interest" description="Disordered" evidence="1">
    <location>
        <begin position="1"/>
        <end position="29"/>
    </location>
</feature>
<reference evidence="2 3" key="1">
    <citation type="submission" date="2023-08" db="EMBL/GenBank/DDBJ databases">
        <title>Rhodoferax potami sp. nov. and Rhodoferax mekongensis sp. nov., isolated from the Mekong River in Thailand.</title>
        <authorList>
            <person name="Kitikhun S."/>
            <person name="Charoenyingcharoen P."/>
            <person name="Siriarchawattana P."/>
            <person name="Likhitrattanapisal S."/>
            <person name="Nilsakha T."/>
            <person name="Chanpet A."/>
            <person name="Rattanawaree P."/>
            <person name="Ingsriswang S."/>
        </authorList>
    </citation>
    <scope>NUCLEOTIDE SEQUENCE [LARGE SCALE GENOMIC DNA]</scope>
    <source>
        <strain evidence="2 3">TBRC 17660</strain>
    </source>
</reference>
<name>A0ABU3KPV9_9BURK</name>
<comment type="caution">
    <text evidence="2">The sequence shown here is derived from an EMBL/GenBank/DDBJ whole genome shotgun (WGS) entry which is preliminary data.</text>
</comment>
<keyword evidence="3" id="KW-1185">Reference proteome</keyword>
<accession>A0ABU3KPV9</accession>
<organism evidence="2 3">
    <name type="scientific">Rhodoferax potami</name>
    <dbReference type="NCBI Taxonomy" id="3068338"/>
    <lineage>
        <taxon>Bacteria</taxon>
        <taxon>Pseudomonadati</taxon>
        <taxon>Pseudomonadota</taxon>
        <taxon>Betaproteobacteria</taxon>
        <taxon>Burkholderiales</taxon>
        <taxon>Comamonadaceae</taxon>
        <taxon>Rhodoferax</taxon>
    </lineage>
</organism>
<dbReference type="Proteomes" id="UP001321700">
    <property type="component" value="Unassembled WGS sequence"/>
</dbReference>
<dbReference type="RefSeq" id="WP_313875519.1">
    <property type="nucleotide sequence ID" value="NZ_JAVBIK010000001.1"/>
</dbReference>
<feature type="compositionally biased region" description="Polar residues" evidence="1">
    <location>
        <begin position="1"/>
        <end position="11"/>
    </location>
</feature>
<gene>
    <name evidence="2" type="ORF">RAE19_14300</name>
</gene>
<sequence length="42" mass="4357">MIGSDGVSSHDQAGMVNDDQSDPGSTRLLVVRNRSLSGVLAN</sequence>
<evidence type="ECO:0000313" key="2">
    <source>
        <dbReference type="EMBL" id="MDT7519865.1"/>
    </source>
</evidence>
<protein>
    <submittedName>
        <fullName evidence="2">Uncharacterized protein</fullName>
    </submittedName>
</protein>